<gene>
    <name evidence="17" type="ORF">P3T76_005774</name>
</gene>
<dbReference type="PROSITE" id="PS50222">
    <property type="entry name" value="EF_HAND_2"/>
    <property type="match status" value="2"/>
</dbReference>
<evidence type="ECO:0000256" key="2">
    <source>
        <dbReference type="ARBA" id="ARBA00009765"/>
    </source>
</evidence>
<evidence type="ECO:0000259" key="16">
    <source>
        <dbReference type="PROSITE" id="PS51465"/>
    </source>
</evidence>
<dbReference type="EMBL" id="JASMQC010000008">
    <property type="protein sequence ID" value="KAK1943137.1"/>
    <property type="molecule type" value="Genomic_DNA"/>
</dbReference>
<dbReference type="InterPro" id="IPR036058">
    <property type="entry name" value="Kazal_dom_sf"/>
</dbReference>
<comment type="catalytic activity">
    <reaction evidence="11">
        <text>Mg(2+)(in) = Mg(2+)(out)</text>
        <dbReference type="Rhea" id="RHEA:29827"/>
        <dbReference type="ChEBI" id="CHEBI:18420"/>
    </reaction>
</comment>
<feature type="domain" description="EF-hand" evidence="15">
    <location>
        <begin position="267"/>
        <end position="302"/>
    </location>
</feature>
<proteinExistence type="inferred from homology"/>
<protein>
    <submittedName>
        <fullName evidence="17">Cobalt/magnesium transport protein CorA</fullName>
    </submittedName>
</protein>
<comment type="function">
    <text evidence="12">Mediates influx of magnesium ions. Alternates between open and closed states. Activated by low cytoplasmic Mg(2+) levels. Inactive when cytoplasmic Mg(2+) levels are high.</text>
</comment>
<evidence type="ECO:0000259" key="15">
    <source>
        <dbReference type="PROSITE" id="PS50222"/>
    </source>
</evidence>
<dbReference type="Gene3D" id="1.10.238.10">
    <property type="entry name" value="EF-hand"/>
    <property type="match status" value="1"/>
</dbReference>
<dbReference type="AlphaFoldDB" id="A0AAD9GQZ1"/>
<dbReference type="SUPFAM" id="SSF47473">
    <property type="entry name" value="EF-hand"/>
    <property type="match status" value="1"/>
</dbReference>
<dbReference type="GO" id="GO:0005509">
    <property type="term" value="F:calcium ion binding"/>
    <property type="evidence" value="ECO:0007669"/>
    <property type="project" value="InterPro"/>
</dbReference>
<keyword evidence="4" id="KW-1003">Cell membrane</keyword>
<dbReference type="GO" id="GO:0015095">
    <property type="term" value="F:magnesium ion transmembrane transporter activity"/>
    <property type="evidence" value="ECO:0007669"/>
    <property type="project" value="TreeGrafter"/>
</dbReference>
<dbReference type="FunFam" id="1.20.58.340:FF:000021">
    <property type="entry name" value="Magnesium and cobalt transporter CorA"/>
    <property type="match status" value="1"/>
</dbReference>
<dbReference type="GO" id="GO:0000287">
    <property type="term" value="F:magnesium ion binding"/>
    <property type="evidence" value="ECO:0007669"/>
    <property type="project" value="TreeGrafter"/>
</dbReference>
<comment type="similarity">
    <text evidence="2">Belongs to the CorA metal ion transporter (MIT) (TC 1.A.35) family.</text>
</comment>
<evidence type="ECO:0000256" key="7">
    <source>
        <dbReference type="ARBA" id="ARBA00022842"/>
    </source>
</evidence>
<evidence type="ECO:0000256" key="10">
    <source>
        <dbReference type="ARBA" id="ARBA00023136"/>
    </source>
</evidence>
<keyword evidence="10 13" id="KW-0472">Membrane</keyword>
<keyword evidence="9" id="KW-0406">Ion transport</keyword>
<dbReference type="PANTHER" id="PTHR46494">
    <property type="entry name" value="CORA FAMILY METAL ION TRANSPORTER (EUROFUNG)"/>
    <property type="match status" value="1"/>
</dbReference>
<feature type="signal peptide" evidence="14">
    <location>
        <begin position="1"/>
        <end position="17"/>
    </location>
</feature>
<evidence type="ECO:0000256" key="4">
    <source>
        <dbReference type="ARBA" id="ARBA00022475"/>
    </source>
</evidence>
<dbReference type="InterPro" id="IPR002350">
    <property type="entry name" value="Kazal_dom"/>
</dbReference>
<dbReference type="PANTHER" id="PTHR46494:SF1">
    <property type="entry name" value="CORA FAMILY METAL ION TRANSPORTER (EUROFUNG)"/>
    <property type="match status" value="1"/>
</dbReference>
<dbReference type="Pfam" id="PF01544">
    <property type="entry name" value="CorA"/>
    <property type="match status" value="1"/>
</dbReference>
<dbReference type="Gene3D" id="3.30.460.20">
    <property type="entry name" value="CorA soluble domain-like"/>
    <property type="match status" value="1"/>
</dbReference>
<dbReference type="PROSITE" id="PS51465">
    <property type="entry name" value="KAZAL_2"/>
    <property type="match status" value="2"/>
</dbReference>
<dbReference type="SMART" id="SM00054">
    <property type="entry name" value="EFh"/>
    <property type="match status" value="2"/>
</dbReference>
<evidence type="ECO:0000256" key="3">
    <source>
        <dbReference type="ARBA" id="ARBA00022448"/>
    </source>
</evidence>
<dbReference type="SMART" id="SM00280">
    <property type="entry name" value="KAZAL"/>
    <property type="match status" value="2"/>
</dbReference>
<evidence type="ECO:0000313" key="17">
    <source>
        <dbReference type="EMBL" id="KAK1943137.1"/>
    </source>
</evidence>
<evidence type="ECO:0000256" key="9">
    <source>
        <dbReference type="ARBA" id="ARBA00023065"/>
    </source>
</evidence>
<feature type="domain" description="EF-hand" evidence="15">
    <location>
        <begin position="304"/>
        <end position="339"/>
    </location>
</feature>
<evidence type="ECO:0000313" key="18">
    <source>
        <dbReference type="Proteomes" id="UP001259832"/>
    </source>
</evidence>
<dbReference type="InterPro" id="IPR011992">
    <property type="entry name" value="EF-hand-dom_pair"/>
</dbReference>
<keyword evidence="7" id="KW-0460">Magnesium</keyword>
<dbReference type="Proteomes" id="UP001259832">
    <property type="component" value="Unassembled WGS sequence"/>
</dbReference>
<name>A0AAD9GQZ1_9STRA</name>
<evidence type="ECO:0000256" key="12">
    <source>
        <dbReference type="ARBA" id="ARBA00045497"/>
    </source>
</evidence>
<evidence type="ECO:0000256" key="14">
    <source>
        <dbReference type="SAM" id="SignalP"/>
    </source>
</evidence>
<feature type="domain" description="Kazal-like" evidence="16">
    <location>
        <begin position="32"/>
        <end position="89"/>
    </location>
</feature>
<dbReference type="CDD" id="cd00104">
    <property type="entry name" value="KAZAL_FS"/>
    <property type="match status" value="2"/>
</dbReference>
<feature type="chain" id="PRO_5042262250" evidence="14">
    <location>
        <begin position="18"/>
        <end position="733"/>
    </location>
</feature>
<organism evidence="17 18">
    <name type="scientific">Phytophthora citrophthora</name>
    <dbReference type="NCBI Taxonomy" id="4793"/>
    <lineage>
        <taxon>Eukaryota</taxon>
        <taxon>Sar</taxon>
        <taxon>Stramenopiles</taxon>
        <taxon>Oomycota</taxon>
        <taxon>Peronosporomycetes</taxon>
        <taxon>Peronosporales</taxon>
        <taxon>Peronosporaceae</taxon>
        <taxon>Phytophthora</taxon>
    </lineage>
</organism>
<dbReference type="InterPro" id="IPR045863">
    <property type="entry name" value="CorA_TM1_TM2"/>
</dbReference>
<dbReference type="FunFam" id="1.20.58.340:FF:000004">
    <property type="entry name" value="Magnesium transport protein CorA"/>
    <property type="match status" value="1"/>
</dbReference>
<keyword evidence="5 13" id="KW-0812">Transmembrane</keyword>
<comment type="subcellular location">
    <subcellularLocation>
        <location evidence="1">Cell membrane</location>
        <topology evidence="1">Multi-pass membrane protein</topology>
    </subcellularLocation>
</comment>
<dbReference type="InterPro" id="IPR045861">
    <property type="entry name" value="CorA_cytoplasmic_dom"/>
</dbReference>
<keyword evidence="8 13" id="KW-1133">Transmembrane helix</keyword>
<dbReference type="InterPro" id="IPR002048">
    <property type="entry name" value="EF_hand_dom"/>
</dbReference>
<dbReference type="PROSITE" id="PS51257">
    <property type="entry name" value="PROKAR_LIPOPROTEIN"/>
    <property type="match status" value="1"/>
</dbReference>
<dbReference type="SUPFAM" id="SSF100895">
    <property type="entry name" value="Kazal-type serine protease inhibitors"/>
    <property type="match status" value="2"/>
</dbReference>
<dbReference type="GO" id="GO:0005886">
    <property type="term" value="C:plasma membrane"/>
    <property type="evidence" value="ECO:0007669"/>
    <property type="project" value="UniProtKB-SubCell"/>
</dbReference>
<dbReference type="Gene3D" id="3.30.60.30">
    <property type="match status" value="2"/>
</dbReference>
<dbReference type="SUPFAM" id="SSF144083">
    <property type="entry name" value="Magnesium transport protein CorA, transmembrane region"/>
    <property type="match status" value="1"/>
</dbReference>
<dbReference type="CDD" id="cd00051">
    <property type="entry name" value="EFh"/>
    <property type="match status" value="1"/>
</dbReference>
<feature type="domain" description="Kazal-like" evidence="16">
    <location>
        <begin position="91"/>
        <end position="142"/>
    </location>
</feature>
<sequence>MKLAVSLAIAAVAVASACVVNSSQIQQNSTEGSTTSFCPNVACPEVYDPVTDENGVTYPNKCAMEDAKCKGPRENVLDEYERVYGKKFGAPRDEDKCDVGCPEVDSPVCGSDGVWYSNSCELGIAACKNPGANIVEDATALAIAAIVVTSACADNPSQLEQNSTEGSSTSYCPNVECPDVYDPVTDENGIYRRLFSSLSPNWRYVECRSLTSLTPEKHSPELPTLHGKNLLTLVSRARDSHPLDWSEGAAVAEETDQWDLMDPHYDLTNGKLTKLFSLFQPNDNGMVSYEGFRQGLQAMGISCENEDEFKAFIGQVDDDKSGGITYEEFLYAIQEIKLAQLFSPEFVKALNREYMKMYGSDVPSARLGAIEYSPDRIRSAYPIEGVEKFMYSRRPSWATVRWINVEGTDPLMMRRLAVRYRLHPLAVEDTLDADLERPKFEQYDEHSSLVLQTVHARDLSKALEYQSMYRASLYVRDNSVSPFESMSKTELEQRIDDLGMGRIMAPPEQLSLYIMENVVISVQESPSTLWPTLKQRLHTSYSKVRQSGTAFLVYSIVDVCVDELSPIAHTYGAKVAMLSRLFRHDPRNFDVDRLAKCSKEIKGLKLLCKPLREMTTQLMESNEFEGETLRYFRDVQDHVTVIDETCDRLLDRCRSLVDDFHNARQTQQSEVSYTLTLVATVFLPAQFLTGLYGMNFVNMPELQYEHGYLIWWGLTSTIATGTISYFKFYKKWL</sequence>
<keyword evidence="3" id="KW-0813">Transport</keyword>
<feature type="transmembrane region" description="Helical" evidence="13">
    <location>
        <begin position="709"/>
        <end position="728"/>
    </location>
</feature>
<dbReference type="GO" id="GO:0015087">
    <property type="term" value="F:cobalt ion transmembrane transporter activity"/>
    <property type="evidence" value="ECO:0007669"/>
    <property type="project" value="TreeGrafter"/>
</dbReference>
<dbReference type="Pfam" id="PF07648">
    <property type="entry name" value="Kazal_2"/>
    <property type="match status" value="2"/>
</dbReference>
<dbReference type="GO" id="GO:0050897">
    <property type="term" value="F:cobalt ion binding"/>
    <property type="evidence" value="ECO:0007669"/>
    <property type="project" value="TreeGrafter"/>
</dbReference>
<evidence type="ECO:0000256" key="8">
    <source>
        <dbReference type="ARBA" id="ARBA00022989"/>
    </source>
</evidence>
<feature type="transmembrane region" description="Helical" evidence="13">
    <location>
        <begin position="673"/>
        <end position="697"/>
    </location>
</feature>
<dbReference type="SUPFAM" id="SSF143865">
    <property type="entry name" value="CorA soluble domain-like"/>
    <property type="match status" value="1"/>
</dbReference>
<dbReference type="Gene3D" id="1.20.58.340">
    <property type="entry name" value="Magnesium transport protein CorA, transmembrane region"/>
    <property type="match status" value="2"/>
</dbReference>
<accession>A0AAD9GQZ1</accession>
<evidence type="ECO:0000256" key="13">
    <source>
        <dbReference type="SAM" id="Phobius"/>
    </source>
</evidence>
<dbReference type="CDD" id="cd12822">
    <property type="entry name" value="TmCorA-like"/>
    <property type="match status" value="1"/>
</dbReference>
<evidence type="ECO:0000256" key="6">
    <source>
        <dbReference type="ARBA" id="ARBA00022729"/>
    </source>
</evidence>
<reference evidence="17" key="1">
    <citation type="submission" date="2023-08" db="EMBL/GenBank/DDBJ databases">
        <title>Reference Genome Resource for the Citrus Pathogen Phytophthora citrophthora.</title>
        <authorList>
            <person name="Moller H."/>
            <person name="Coetzee B."/>
            <person name="Rose L.J."/>
            <person name="Van Niekerk J.M."/>
        </authorList>
    </citation>
    <scope>NUCLEOTIDE SEQUENCE</scope>
    <source>
        <strain evidence="17">STE-U-9442</strain>
    </source>
</reference>
<keyword evidence="18" id="KW-1185">Reference proteome</keyword>
<comment type="caution">
    <text evidence="17">The sequence shown here is derived from an EMBL/GenBank/DDBJ whole genome shotgun (WGS) entry which is preliminary data.</text>
</comment>
<keyword evidence="6 14" id="KW-0732">Signal</keyword>
<evidence type="ECO:0000256" key="5">
    <source>
        <dbReference type="ARBA" id="ARBA00022692"/>
    </source>
</evidence>
<evidence type="ECO:0000256" key="1">
    <source>
        <dbReference type="ARBA" id="ARBA00004651"/>
    </source>
</evidence>
<evidence type="ECO:0000256" key="11">
    <source>
        <dbReference type="ARBA" id="ARBA00034269"/>
    </source>
</evidence>
<dbReference type="InterPro" id="IPR002523">
    <property type="entry name" value="MgTranspt_CorA/ZnTranspt_ZntB"/>
</dbReference>